<proteinExistence type="predicted"/>
<evidence type="ECO:0000256" key="4">
    <source>
        <dbReference type="ARBA" id="ARBA00023004"/>
    </source>
</evidence>
<dbReference type="RefSeq" id="WP_212189110.1">
    <property type="nucleotide sequence ID" value="NZ_JAGTAR010000007.1"/>
</dbReference>
<dbReference type="EMBL" id="JAGTAR010000007">
    <property type="protein sequence ID" value="MBR8535204.1"/>
    <property type="molecule type" value="Genomic_DNA"/>
</dbReference>
<dbReference type="Gene3D" id="3.20.20.70">
    <property type="entry name" value="Aldolase class I"/>
    <property type="match status" value="1"/>
</dbReference>
<evidence type="ECO:0000256" key="1">
    <source>
        <dbReference type="ARBA" id="ARBA00001966"/>
    </source>
</evidence>
<evidence type="ECO:0000259" key="6">
    <source>
        <dbReference type="PROSITE" id="PS51918"/>
    </source>
</evidence>
<dbReference type="GO" id="GO:0003824">
    <property type="term" value="F:catalytic activity"/>
    <property type="evidence" value="ECO:0007669"/>
    <property type="project" value="InterPro"/>
</dbReference>
<dbReference type="GO" id="GO:0046872">
    <property type="term" value="F:metal ion binding"/>
    <property type="evidence" value="ECO:0007669"/>
    <property type="project" value="UniProtKB-KW"/>
</dbReference>
<keyword evidence="3" id="KW-0479">Metal-binding</keyword>
<keyword evidence="5" id="KW-0411">Iron-sulfur</keyword>
<dbReference type="Pfam" id="PF04055">
    <property type="entry name" value="Radical_SAM"/>
    <property type="match status" value="1"/>
</dbReference>
<organism evidence="7 8">
    <name type="scientific">Carboxylicivirga sediminis</name>
    <dbReference type="NCBI Taxonomy" id="2006564"/>
    <lineage>
        <taxon>Bacteria</taxon>
        <taxon>Pseudomonadati</taxon>
        <taxon>Bacteroidota</taxon>
        <taxon>Bacteroidia</taxon>
        <taxon>Marinilabiliales</taxon>
        <taxon>Marinilabiliaceae</taxon>
        <taxon>Carboxylicivirga</taxon>
    </lineage>
</organism>
<gene>
    <name evidence="7" type="ORF">KDU71_06510</name>
</gene>
<dbReference type="SFLD" id="SFLDG01108">
    <property type="entry name" value="Uncharacterised_Radical_SAM_Su"/>
    <property type="match status" value="1"/>
</dbReference>
<dbReference type="PANTHER" id="PTHR43288:SF1">
    <property type="entry name" value="GLYCYL-RADICAL ENZYME ACTIVATING ENZYME MJ0021-RELATED"/>
    <property type="match status" value="1"/>
</dbReference>
<keyword evidence="2" id="KW-0949">S-adenosyl-L-methionine</keyword>
<dbReference type="AlphaFoldDB" id="A0A941F3E9"/>
<feature type="domain" description="Radical SAM core" evidence="6">
    <location>
        <begin position="70"/>
        <end position="285"/>
    </location>
</feature>
<dbReference type="InterPro" id="IPR013785">
    <property type="entry name" value="Aldolase_TIM"/>
</dbReference>
<evidence type="ECO:0000256" key="2">
    <source>
        <dbReference type="ARBA" id="ARBA00022691"/>
    </source>
</evidence>
<dbReference type="InterPro" id="IPR040087">
    <property type="entry name" value="MJ0021-like"/>
</dbReference>
<protein>
    <submittedName>
        <fullName evidence="7">Radical SAM protein</fullName>
    </submittedName>
</protein>
<evidence type="ECO:0000313" key="8">
    <source>
        <dbReference type="Proteomes" id="UP000679220"/>
    </source>
</evidence>
<reference evidence="7" key="1">
    <citation type="journal article" date="2018" name="Int. J. Syst. Evol. Microbiol.">
        <title>Carboxylicivirga sediminis sp. nov., isolated from coastal sediment.</title>
        <authorList>
            <person name="Wang F.Q."/>
            <person name="Ren L.H."/>
            <person name="Zou R.J."/>
            <person name="Sun Y.Z."/>
            <person name="Liu X.J."/>
            <person name="Jiang F."/>
            <person name="Liu L.J."/>
        </authorList>
    </citation>
    <scope>NUCLEOTIDE SEQUENCE</scope>
    <source>
        <strain evidence="7">JR1</strain>
    </source>
</reference>
<keyword evidence="4" id="KW-0408">Iron</keyword>
<dbReference type="PROSITE" id="PS51918">
    <property type="entry name" value="RADICAL_SAM"/>
    <property type="match status" value="1"/>
</dbReference>
<comment type="cofactor">
    <cofactor evidence="1">
        <name>[4Fe-4S] cluster</name>
        <dbReference type="ChEBI" id="CHEBI:49883"/>
    </cofactor>
</comment>
<dbReference type="SUPFAM" id="SSF102114">
    <property type="entry name" value="Radical SAM enzymes"/>
    <property type="match status" value="1"/>
</dbReference>
<evidence type="ECO:0000256" key="5">
    <source>
        <dbReference type="ARBA" id="ARBA00023014"/>
    </source>
</evidence>
<dbReference type="Proteomes" id="UP000679220">
    <property type="component" value="Unassembled WGS sequence"/>
</dbReference>
<dbReference type="CDD" id="cd01335">
    <property type="entry name" value="Radical_SAM"/>
    <property type="match status" value="1"/>
</dbReference>
<comment type="caution">
    <text evidence="7">The sequence shown here is derived from an EMBL/GenBank/DDBJ whole genome shotgun (WGS) entry which is preliminary data.</text>
</comment>
<dbReference type="InterPro" id="IPR007197">
    <property type="entry name" value="rSAM"/>
</dbReference>
<dbReference type="PANTHER" id="PTHR43288">
    <property type="entry name" value="BIOTIN SYNTHASE-RELATED PROTEIN, RADICAL SAM SUPERFAMILY"/>
    <property type="match status" value="1"/>
</dbReference>
<evidence type="ECO:0000313" key="7">
    <source>
        <dbReference type="EMBL" id="MBR8535204.1"/>
    </source>
</evidence>
<reference evidence="7" key="2">
    <citation type="submission" date="2021-04" db="EMBL/GenBank/DDBJ databases">
        <authorList>
            <person name="Zhang T."/>
            <person name="Zhang Y."/>
            <person name="Lu D."/>
            <person name="Zuo D."/>
            <person name="Du Z."/>
        </authorList>
    </citation>
    <scope>NUCLEOTIDE SEQUENCE</scope>
    <source>
        <strain evidence="7">JR1</strain>
    </source>
</reference>
<sequence length="414" mass="47100">MEAIYSWLNSLVNKNKSEFAKWSSINWLNPYSASDYEAQRTVLLEKLDSSILFNATKPYHQQISKGCSICGAGQWSCLFITNKCNAACFYCPVPQNDDERPSTQGLDFNNAMEYAAYIKHFDFKGVSFSGGEPLLFYQRTKDYLKAVRQHCKDDIYIWMYTNGLLADAQRMAELADNGLNEIRFDIGATNFSLDKVKLAKGIIPNVTIEIPAVPEEKEQLIAMLPAMKKVGVTNLNLHQMRLTQHNASKLLKRGYTIINAERPLVLESEMAALEILNAARNQDMEIGINYCSFHYKHRFQKAGYRQMLARELYPPEMITSAGYVREFSGNAIAYKLVKLVTGNSINGGAKSTRLDNKLWNYEEYYILKEENLSLTLQGKIEALLAAEPSVPPADSLLFRIWQLEYIESGLRAYF</sequence>
<accession>A0A941F3E9</accession>
<keyword evidence="8" id="KW-1185">Reference proteome</keyword>
<dbReference type="InterPro" id="IPR058240">
    <property type="entry name" value="rSAM_sf"/>
</dbReference>
<dbReference type="SFLD" id="SFLDS00029">
    <property type="entry name" value="Radical_SAM"/>
    <property type="match status" value="1"/>
</dbReference>
<name>A0A941F3E9_9BACT</name>
<evidence type="ECO:0000256" key="3">
    <source>
        <dbReference type="ARBA" id="ARBA00022723"/>
    </source>
</evidence>
<dbReference type="GO" id="GO:0051536">
    <property type="term" value="F:iron-sulfur cluster binding"/>
    <property type="evidence" value="ECO:0007669"/>
    <property type="project" value="UniProtKB-KW"/>
</dbReference>